<sequence length="173" mass="19438">MARLIIPCKGSSLPRTCLLGLISSAHLQPTCRIPSVKYSNTISKYRLYHNSQQIIRKSCRFPYLYSPRTNQTSRRLICSVATESVSESVEESKMEGPKEIFLKDYKLPDYYFDTVDLSFSLGEEKTIVCAKINVVPRVNGVAAPLALDGVDLKLISVKINGIELKVWNTKASY</sequence>
<evidence type="ECO:0000313" key="2">
    <source>
        <dbReference type="Proteomes" id="UP001157418"/>
    </source>
</evidence>
<accession>A0AAU9NB65</accession>
<keyword evidence="2" id="KW-1185">Reference proteome</keyword>
<evidence type="ECO:0000313" key="1">
    <source>
        <dbReference type="EMBL" id="CAH1434703.1"/>
    </source>
</evidence>
<dbReference type="InterPro" id="IPR042097">
    <property type="entry name" value="Aminopeptidase_N-like_N_sf"/>
</dbReference>
<reference evidence="1 2" key="1">
    <citation type="submission" date="2022-01" db="EMBL/GenBank/DDBJ databases">
        <authorList>
            <person name="Xiong W."/>
            <person name="Schranz E."/>
        </authorList>
    </citation>
    <scope>NUCLEOTIDE SEQUENCE [LARGE SCALE GENOMIC DNA]</scope>
</reference>
<dbReference type="EMBL" id="CAKMRJ010003831">
    <property type="protein sequence ID" value="CAH1434703.1"/>
    <property type="molecule type" value="Genomic_DNA"/>
</dbReference>
<dbReference type="GO" id="GO:0008270">
    <property type="term" value="F:zinc ion binding"/>
    <property type="evidence" value="ECO:0007669"/>
    <property type="project" value="InterPro"/>
</dbReference>
<name>A0AAU9NB65_9ASTR</name>
<protein>
    <submittedName>
        <fullName evidence="1">Uncharacterized protein</fullName>
    </submittedName>
</protein>
<dbReference type="PANTHER" id="PTHR46322">
    <property type="entry name" value="PUROMYCIN-SENSITIVE AMINOPEPTIDASE"/>
    <property type="match status" value="1"/>
</dbReference>
<comment type="caution">
    <text evidence="1">The sequence shown here is derived from an EMBL/GenBank/DDBJ whole genome shotgun (WGS) entry which is preliminary data.</text>
</comment>
<organism evidence="1 2">
    <name type="scientific">Lactuca virosa</name>
    <dbReference type="NCBI Taxonomy" id="75947"/>
    <lineage>
        <taxon>Eukaryota</taxon>
        <taxon>Viridiplantae</taxon>
        <taxon>Streptophyta</taxon>
        <taxon>Embryophyta</taxon>
        <taxon>Tracheophyta</taxon>
        <taxon>Spermatophyta</taxon>
        <taxon>Magnoliopsida</taxon>
        <taxon>eudicotyledons</taxon>
        <taxon>Gunneridae</taxon>
        <taxon>Pentapetalae</taxon>
        <taxon>asterids</taxon>
        <taxon>campanulids</taxon>
        <taxon>Asterales</taxon>
        <taxon>Asteraceae</taxon>
        <taxon>Cichorioideae</taxon>
        <taxon>Cichorieae</taxon>
        <taxon>Lactucinae</taxon>
        <taxon>Lactuca</taxon>
    </lineage>
</organism>
<dbReference type="Proteomes" id="UP001157418">
    <property type="component" value="Unassembled WGS sequence"/>
</dbReference>
<gene>
    <name evidence="1" type="ORF">LVIROSA_LOCUS21199</name>
</gene>
<dbReference type="GO" id="GO:0009507">
    <property type="term" value="C:chloroplast"/>
    <property type="evidence" value="ECO:0007669"/>
    <property type="project" value="TreeGrafter"/>
</dbReference>
<proteinExistence type="predicted"/>
<dbReference type="Gene3D" id="2.60.40.1730">
    <property type="entry name" value="tricorn interacting facor f3 domain"/>
    <property type="match status" value="1"/>
</dbReference>
<dbReference type="AlphaFoldDB" id="A0AAU9NB65"/>
<dbReference type="InterPro" id="IPR012779">
    <property type="entry name" value="Peptidase_M1_pepN"/>
</dbReference>
<dbReference type="SUPFAM" id="SSF63737">
    <property type="entry name" value="Leukotriene A4 hydrolase N-terminal domain"/>
    <property type="match status" value="1"/>
</dbReference>
<dbReference type="PANTHER" id="PTHR46322:SF1">
    <property type="entry name" value="PUROMYCIN-SENSITIVE AMINOPEPTIDASE"/>
    <property type="match status" value="1"/>
</dbReference>